<evidence type="ECO:0000256" key="1">
    <source>
        <dbReference type="ARBA" id="ARBA00009897"/>
    </source>
</evidence>
<comment type="similarity">
    <text evidence="1 3 4">Belongs to the glutamine synthetase family.</text>
</comment>
<proteinExistence type="inferred from homology"/>
<evidence type="ECO:0000256" key="3">
    <source>
        <dbReference type="PROSITE-ProRule" id="PRU01331"/>
    </source>
</evidence>
<sequence length="465" mass="51129">MTITATRSTELDQHRELNADETAVKSVRARIAEAGVEYVYYQIVTLTGRVVGKVVPARHLPRNIEHGIQAHPGVVADLQVDGSGAMLAGSPERGECVVLPDLDSFGVLPWDTRTGFFFCRMYEPDHAPGDDGGRPVPIDARGNLRRVHAGFTARTGLEMRSGIEPEVTWEVPGLSTEHVPGTPHTMYHLEHMERLRPVYQKVIEYGRALGLDMIEGNCEDPGQLELNWMFDHADRTADRLILHRQICRRVAREAGATVSFMPKPADDRFGNGCHHNISLWDGERNVFVDPDVPGLHLTQTGKDALGGILTHAAASTAVMGPTVNSYKRYLHTGQFAPLEINWGMDNKTCAVRMPANGRLEIKSPDSMVNPYLSHAVLLAAVEDGLTQGIDPGLPRTTGTGVPSPFGSLPLTLKDALDLFAVDQAVARGLGSELADLFLRLKTREWERFCASVTDWERRMYGAEGC</sequence>
<dbReference type="Proteomes" id="UP001500016">
    <property type="component" value="Unassembled WGS sequence"/>
</dbReference>
<evidence type="ECO:0000256" key="2">
    <source>
        <dbReference type="ARBA" id="ARBA00022598"/>
    </source>
</evidence>
<dbReference type="SMART" id="SM01230">
    <property type="entry name" value="Gln-synt_C"/>
    <property type="match status" value="1"/>
</dbReference>
<dbReference type="PROSITE" id="PS51987">
    <property type="entry name" value="GS_CATALYTIC"/>
    <property type="match status" value="1"/>
</dbReference>
<gene>
    <name evidence="6" type="ORF">GCM10009801_67420</name>
</gene>
<protein>
    <submittedName>
        <fullName evidence="6">Glutamine synthetase family protein</fullName>
    </submittedName>
</protein>
<evidence type="ECO:0000256" key="4">
    <source>
        <dbReference type="RuleBase" id="RU000384"/>
    </source>
</evidence>
<dbReference type="PANTHER" id="PTHR43785:SF12">
    <property type="entry name" value="TYPE-1 GLUTAMINE SYNTHETASE 2"/>
    <property type="match status" value="1"/>
</dbReference>
<dbReference type="InterPro" id="IPR036651">
    <property type="entry name" value="Gln_synt_N_sf"/>
</dbReference>
<accession>A0ABN2WR50</accession>
<dbReference type="InterPro" id="IPR014746">
    <property type="entry name" value="Gln_synth/guanido_kin_cat_dom"/>
</dbReference>
<organism evidence="6 7">
    <name type="scientific">Streptomyces albiaxialis</name>
    <dbReference type="NCBI Taxonomy" id="329523"/>
    <lineage>
        <taxon>Bacteria</taxon>
        <taxon>Bacillati</taxon>
        <taxon>Actinomycetota</taxon>
        <taxon>Actinomycetes</taxon>
        <taxon>Kitasatosporales</taxon>
        <taxon>Streptomycetaceae</taxon>
        <taxon>Streptomyces</taxon>
    </lineage>
</organism>
<name>A0ABN2WR50_9ACTN</name>
<dbReference type="Gene3D" id="3.10.20.70">
    <property type="entry name" value="Glutamine synthetase, N-terminal domain"/>
    <property type="match status" value="1"/>
</dbReference>
<dbReference type="PANTHER" id="PTHR43785">
    <property type="entry name" value="GAMMA-GLUTAMYLPUTRESCINE SYNTHETASE"/>
    <property type="match status" value="1"/>
</dbReference>
<comment type="caution">
    <text evidence="6">The sequence shown here is derived from an EMBL/GenBank/DDBJ whole genome shotgun (WGS) entry which is preliminary data.</text>
</comment>
<dbReference type="EMBL" id="BAAAPE010000016">
    <property type="protein sequence ID" value="GAA2097231.1"/>
    <property type="molecule type" value="Genomic_DNA"/>
</dbReference>
<dbReference type="SUPFAM" id="SSF55931">
    <property type="entry name" value="Glutamine synthetase/guanido kinase"/>
    <property type="match status" value="1"/>
</dbReference>
<evidence type="ECO:0000259" key="5">
    <source>
        <dbReference type="PROSITE" id="PS51987"/>
    </source>
</evidence>
<feature type="domain" description="GS catalytic" evidence="5">
    <location>
        <begin position="140"/>
        <end position="465"/>
    </location>
</feature>
<dbReference type="RefSeq" id="WP_344533686.1">
    <property type="nucleotide sequence ID" value="NZ_BAAAPE010000016.1"/>
</dbReference>
<dbReference type="Gene3D" id="3.30.590.10">
    <property type="entry name" value="Glutamine synthetase/guanido kinase, catalytic domain"/>
    <property type="match status" value="1"/>
</dbReference>
<dbReference type="InterPro" id="IPR008146">
    <property type="entry name" value="Gln_synth_cat_dom"/>
</dbReference>
<evidence type="ECO:0000313" key="7">
    <source>
        <dbReference type="Proteomes" id="UP001500016"/>
    </source>
</evidence>
<evidence type="ECO:0000313" key="6">
    <source>
        <dbReference type="EMBL" id="GAA2097231.1"/>
    </source>
</evidence>
<dbReference type="SUPFAM" id="SSF54368">
    <property type="entry name" value="Glutamine synthetase, N-terminal domain"/>
    <property type="match status" value="1"/>
</dbReference>
<dbReference type="Pfam" id="PF00120">
    <property type="entry name" value="Gln-synt_C"/>
    <property type="match status" value="1"/>
</dbReference>
<reference evidence="6 7" key="1">
    <citation type="journal article" date="2019" name="Int. J. Syst. Evol. Microbiol.">
        <title>The Global Catalogue of Microorganisms (GCM) 10K type strain sequencing project: providing services to taxonomists for standard genome sequencing and annotation.</title>
        <authorList>
            <consortium name="The Broad Institute Genomics Platform"/>
            <consortium name="The Broad Institute Genome Sequencing Center for Infectious Disease"/>
            <person name="Wu L."/>
            <person name="Ma J."/>
        </authorList>
    </citation>
    <scope>NUCLEOTIDE SEQUENCE [LARGE SCALE GENOMIC DNA]</scope>
    <source>
        <strain evidence="6 7">JCM 15478</strain>
    </source>
</reference>
<keyword evidence="2" id="KW-0436">Ligase</keyword>
<keyword evidence="7" id="KW-1185">Reference proteome</keyword>